<organism evidence="2 3">
    <name type="scientific">Chryseosolibacter histidini</name>
    <dbReference type="NCBI Taxonomy" id="2782349"/>
    <lineage>
        <taxon>Bacteria</taxon>
        <taxon>Pseudomonadati</taxon>
        <taxon>Bacteroidota</taxon>
        <taxon>Cytophagia</taxon>
        <taxon>Cytophagales</taxon>
        <taxon>Chryseotaleaceae</taxon>
        <taxon>Chryseosolibacter</taxon>
    </lineage>
</organism>
<gene>
    <name evidence="2" type="ORF">KK083_28490</name>
</gene>
<protein>
    <submittedName>
        <fullName evidence="2">Uncharacterized protein</fullName>
    </submittedName>
</protein>
<comment type="caution">
    <text evidence="2">The sequence shown here is derived from an EMBL/GenBank/DDBJ whole genome shotgun (WGS) entry which is preliminary data.</text>
</comment>
<evidence type="ECO:0000256" key="1">
    <source>
        <dbReference type="SAM" id="Phobius"/>
    </source>
</evidence>
<keyword evidence="3" id="KW-1185">Reference proteome</keyword>
<feature type="transmembrane region" description="Helical" evidence="1">
    <location>
        <begin position="13"/>
        <end position="31"/>
    </location>
</feature>
<dbReference type="EMBL" id="JAHESF010000050">
    <property type="protein sequence ID" value="MBT1700864.1"/>
    <property type="molecule type" value="Genomic_DNA"/>
</dbReference>
<proteinExistence type="predicted"/>
<keyword evidence="1" id="KW-0812">Transmembrane</keyword>
<feature type="transmembrane region" description="Helical" evidence="1">
    <location>
        <begin position="87"/>
        <end position="105"/>
    </location>
</feature>
<keyword evidence="1" id="KW-1133">Transmembrane helix</keyword>
<name>A0AAP2DSU1_9BACT</name>
<reference evidence="2 3" key="1">
    <citation type="submission" date="2021-05" db="EMBL/GenBank/DDBJ databases">
        <title>A Polyphasic approach of four new species of the genus Ohtaekwangia: Ohtaekwangia histidinii sp. nov., Ohtaekwangia cretensis sp. nov., Ohtaekwangia indiensis sp. nov., Ohtaekwangia reichenbachii sp. nov. from diverse environment.</title>
        <authorList>
            <person name="Octaviana S."/>
        </authorList>
    </citation>
    <scope>NUCLEOTIDE SEQUENCE [LARGE SCALE GENOMIC DNA]</scope>
    <source>
        <strain evidence="2 3">PWU4</strain>
    </source>
</reference>
<dbReference type="Proteomes" id="UP001319200">
    <property type="component" value="Unassembled WGS sequence"/>
</dbReference>
<sequence>MPPPRTFSLKKDWPRLLLLYIALVIANYWFATHITMSLMAQRIVQITSAFFAVLAFIAGFMNSQEEDDVAAARRNIFLWCMDRTRLMYLYSVLAVVILFVSSVTLEPEEEARVNVSTSGVIDENDYSDVEKSAVVSFPRLIWPWGSVYYVNAIGYMPDTVRLYPWNTTFCTLKREPIIFVGILARPGFYKDVKFSIIRDDERVVQANDKTSLLISTKENKMPTGLVEMIKTKIIKDLPLPPSRRDSMIAVMLDDWQEVVHHTPGRPLVNGDRVIVHALLDEQSQVPDTLIIDGDKQFYVTFLPKR</sequence>
<evidence type="ECO:0000313" key="2">
    <source>
        <dbReference type="EMBL" id="MBT1700864.1"/>
    </source>
</evidence>
<accession>A0AAP2DSU1</accession>
<evidence type="ECO:0000313" key="3">
    <source>
        <dbReference type="Proteomes" id="UP001319200"/>
    </source>
</evidence>
<dbReference type="AlphaFoldDB" id="A0AAP2DSU1"/>
<feature type="transmembrane region" description="Helical" evidence="1">
    <location>
        <begin position="43"/>
        <end position="61"/>
    </location>
</feature>
<keyword evidence="1" id="KW-0472">Membrane</keyword>
<dbReference type="RefSeq" id="WP_254169552.1">
    <property type="nucleotide sequence ID" value="NZ_JAHESF010000050.1"/>
</dbReference>